<protein>
    <submittedName>
        <fullName evidence="1">Uncharacterized protein</fullName>
    </submittedName>
</protein>
<dbReference type="EMBL" id="MT144793">
    <property type="protein sequence ID" value="QJH99502.1"/>
    <property type="molecule type" value="Genomic_DNA"/>
</dbReference>
<sequence>MDQTGVMMKKLISLFVLIAIVLFAPSVISQGLPLQQKQWYEIGVIGAPPDTSNHNGVVQQIANQTGLVNAAGNVCYAVADAGCRIVVALGGPLGVVSFSLMNGVDLPIANIGLNVASGNYAWGATTGQFVAERILETSADNVALIDSLQVASGLYGWDGAAWDRLTVQAAGDALSATRQGLDALAFNLFYDGTNFRRWLGAAAGDVLAAAPVAPYSLGLNLFYDGTNFRRWLGATLSDALAAAPVAPYTIALNTFYDGANNRRWQGVTSADNLSLPVAPWTNSVLMGYDGATLDMLRVGAVGELEVTDVATRPGEDAANDWRKVKKQSIAVYTPAATMGTAVAAAPVIVLASTEVLSYPNFCIYLKNAGGGGGGPLTDANVQVSPDGTLWISIVSTVCDAITTGLGCVQCVTNNAYRYVRVYATAAAPANDTTVDAWITANAG</sequence>
<proteinExistence type="predicted"/>
<organism evidence="1">
    <name type="scientific">viral metagenome</name>
    <dbReference type="NCBI Taxonomy" id="1070528"/>
    <lineage>
        <taxon>unclassified sequences</taxon>
        <taxon>metagenomes</taxon>
        <taxon>organismal metagenomes</taxon>
    </lineage>
</organism>
<accession>A0A6M3XP52</accession>
<dbReference type="AlphaFoldDB" id="A0A6M3XP52"/>
<gene>
    <name evidence="1" type="ORF">TM448B01608_0005</name>
</gene>
<reference evidence="1" key="1">
    <citation type="submission" date="2020-03" db="EMBL/GenBank/DDBJ databases">
        <title>The deep terrestrial virosphere.</title>
        <authorList>
            <person name="Holmfeldt K."/>
            <person name="Nilsson E."/>
            <person name="Simone D."/>
            <person name="Lopez-Fernandez M."/>
            <person name="Wu X."/>
            <person name="de Brujin I."/>
            <person name="Lundin D."/>
            <person name="Andersson A."/>
            <person name="Bertilsson S."/>
            <person name="Dopson M."/>
        </authorList>
    </citation>
    <scope>NUCLEOTIDE SEQUENCE</scope>
    <source>
        <strain evidence="1">TM448B01608</strain>
    </source>
</reference>
<name>A0A6M3XP52_9ZZZZ</name>
<evidence type="ECO:0000313" key="1">
    <source>
        <dbReference type="EMBL" id="QJH99502.1"/>
    </source>
</evidence>